<dbReference type="InterPro" id="IPR006091">
    <property type="entry name" value="Acyl-CoA_Oxase/DH_mid-dom"/>
</dbReference>
<dbReference type="PANTHER" id="PTHR43884">
    <property type="entry name" value="ACYL-COA DEHYDROGENASE"/>
    <property type="match status" value="1"/>
</dbReference>
<reference evidence="9 10" key="1">
    <citation type="submission" date="2021-05" db="EMBL/GenBank/DDBJ databases">
        <title>Novel Bacillus species.</title>
        <authorList>
            <person name="Liu G."/>
        </authorList>
    </citation>
    <scope>NUCLEOTIDE SEQUENCE [LARGE SCALE GENOMIC DNA]</scope>
    <source>
        <strain evidence="9 10">FJAT-49705</strain>
    </source>
</reference>
<evidence type="ECO:0000313" key="9">
    <source>
        <dbReference type="EMBL" id="MBS4191672.1"/>
    </source>
</evidence>
<feature type="domain" description="Acyl-CoA dehydrogenase/oxidase C-terminal" evidence="6">
    <location>
        <begin position="231"/>
        <end position="386"/>
    </location>
</feature>
<dbReference type="InterPro" id="IPR006089">
    <property type="entry name" value="Acyl-CoA_DH_CS"/>
</dbReference>
<dbReference type="InterPro" id="IPR046373">
    <property type="entry name" value="Acyl-CoA_Oxase/DH_mid-dom_sf"/>
</dbReference>
<dbReference type="Gene3D" id="1.10.540.10">
    <property type="entry name" value="Acyl-CoA dehydrogenase/oxidase, N-terminal domain"/>
    <property type="match status" value="1"/>
</dbReference>
<dbReference type="PROSITE" id="PS00073">
    <property type="entry name" value="ACYL_COA_DH_2"/>
    <property type="match status" value="1"/>
</dbReference>
<dbReference type="Proteomes" id="UP000681027">
    <property type="component" value="Unassembled WGS sequence"/>
</dbReference>
<keyword evidence="4 5" id="KW-0274">FAD</keyword>
<dbReference type="Pfam" id="PF02770">
    <property type="entry name" value="Acyl-CoA_dh_M"/>
    <property type="match status" value="1"/>
</dbReference>
<evidence type="ECO:0000256" key="2">
    <source>
        <dbReference type="ARBA" id="ARBA00009347"/>
    </source>
</evidence>
<proteinExistence type="inferred from homology"/>
<dbReference type="PROSITE" id="PS00072">
    <property type="entry name" value="ACYL_COA_DH_1"/>
    <property type="match status" value="1"/>
</dbReference>
<name>A0ABS5NV16_9BACI</name>
<evidence type="ECO:0000313" key="10">
    <source>
        <dbReference type="Proteomes" id="UP000681027"/>
    </source>
</evidence>
<protein>
    <submittedName>
        <fullName evidence="9">Acyl-CoA dehydrogenase family protein</fullName>
    </submittedName>
</protein>
<sequence>MKAEKLISNDFDLSDEHLEIKQEIHRLAQERIKPRAMEIDEKAEYPMDILHLLSEYGYIGANMPAEYGGLGLDLLSFCLVVEEISRVCASSSQVAVVQELGTLPIIIGGNDALKKRFIPDLAAGKKIAAYALTEPNAGSDVRSLKTRAERDGDSYILNGQKMFISNGGVADIYSVFAQTEKGITAFVVEKDTLGFHVGKLEKKMGIKGSPTAQLYFENCRVPVENRIGEEGEGWLIAMKTFDKSRPTVAAQALGIAQGAFDLAVKYVQEREQFGKSIASFQAVQFMLADMATQIEAARGLVYKAASKVNEITSTGKNPELTKSSSMAKMFASDVAMKVTTDAVQLLGGYGFIHEYEVERMMRDAKITQIYEGTNQIQRLIIARNLLGGRQ</sequence>
<dbReference type="InterPro" id="IPR036250">
    <property type="entry name" value="AcylCo_DH-like_C"/>
</dbReference>
<dbReference type="PIRSF" id="PIRSF016578">
    <property type="entry name" value="HsaA"/>
    <property type="match status" value="1"/>
</dbReference>
<dbReference type="InterPro" id="IPR009075">
    <property type="entry name" value="AcylCo_DH/oxidase_C"/>
</dbReference>
<dbReference type="Pfam" id="PF02771">
    <property type="entry name" value="Acyl-CoA_dh_N"/>
    <property type="match status" value="1"/>
</dbReference>
<organism evidence="9 10">
    <name type="scientific">Cytobacillus citreus</name>
    <dbReference type="NCBI Taxonomy" id="2833586"/>
    <lineage>
        <taxon>Bacteria</taxon>
        <taxon>Bacillati</taxon>
        <taxon>Bacillota</taxon>
        <taxon>Bacilli</taxon>
        <taxon>Bacillales</taxon>
        <taxon>Bacillaceae</taxon>
        <taxon>Cytobacillus</taxon>
    </lineage>
</organism>
<evidence type="ECO:0000259" key="6">
    <source>
        <dbReference type="Pfam" id="PF00441"/>
    </source>
</evidence>
<dbReference type="Gene3D" id="2.40.110.10">
    <property type="entry name" value="Butyryl-CoA Dehydrogenase, subunit A, domain 2"/>
    <property type="match status" value="1"/>
</dbReference>
<dbReference type="InterPro" id="IPR009100">
    <property type="entry name" value="AcylCoA_DH/oxidase_NM_dom_sf"/>
</dbReference>
<dbReference type="InterPro" id="IPR013786">
    <property type="entry name" value="AcylCoA_DH/ox_N"/>
</dbReference>
<dbReference type="SUPFAM" id="SSF56645">
    <property type="entry name" value="Acyl-CoA dehydrogenase NM domain-like"/>
    <property type="match status" value="1"/>
</dbReference>
<dbReference type="EMBL" id="JAGYPM010000003">
    <property type="protein sequence ID" value="MBS4191672.1"/>
    <property type="molecule type" value="Genomic_DNA"/>
</dbReference>
<evidence type="ECO:0000259" key="7">
    <source>
        <dbReference type="Pfam" id="PF02770"/>
    </source>
</evidence>
<keyword evidence="3 5" id="KW-0285">Flavoprotein</keyword>
<dbReference type="Gene3D" id="1.20.140.10">
    <property type="entry name" value="Butyryl-CoA Dehydrogenase, subunit A, domain 3"/>
    <property type="match status" value="1"/>
</dbReference>
<dbReference type="SUPFAM" id="SSF47203">
    <property type="entry name" value="Acyl-CoA dehydrogenase C-terminal domain-like"/>
    <property type="match status" value="1"/>
</dbReference>
<dbReference type="InterPro" id="IPR037069">
    <property type="entry name" value="AcylCoA_DH/ox_N_sf"/>
</dbReference>
<accession>A0ABS5NV16</accession>
<evidence type="ECO:0000256" key="5">
    <source>
        <dbReference type="RuleBase" id="RU362125"/>
    </source>
</evidence>
<comment type="similarity">
    <text evidence="2 5">Belongs to the acyl-CoA dehydrogenase family.</text>
</comment>
<feature type="domain" description="Acyl-CoA oxidase/dehydrogenase middle" evidence="7">
    <location>
        <begin position="129"/>
        <end position="219"/>
    </location>
</feature>
<evidence type="ECO:0000256" key="4">
    <source>
        <dbReference type="ARBA" id="ARBA00022827"/>
    </source>
</evidence>
<evidence type="ECO:0000259" key="8">
    <source>
        <dbReference type="Pfam" id="PF02771"/>
    </source>
</evidence>
<comment type="caution">
    <text evidence="9">The sequence shown here is derived from an EMBL/GenBank/DDBJ whole genome shotgun (WGS) entry which is preliminary data.</text>
</comment>
<dbReference type="PANTHER" id="PTHR43884:SF12">
    <property type="entry name" value="ISOVALERYL-COA DEHYDROGENASE, MITOCHONDRIAL-RELATED"/>
    <property type="match status" value="1"/>
</dbReference>
<keyword evidence="5" id="KW-0560">Oxidoreductase</keyword>
<dbReference type="Pfam" id="PF00441">
    <property type="entry name" value="Acyl-CoA_dh_1"/>
    <property type="match status" value="1"/>
</dbReference>
<feature type="domain" description="Acyl-CoA dehydrogenase/oxidase N-terminal" evidence="8">
    <location>
        <begin position="14"/>
        <end position="125"/>
    </location>
</feature>
<evidence type="ECO:0000256" key="3">
    <source>
        <dbReference type="ARBA" id="ARBA00022630"/>
    </source>
</evidence>
<evidence type="ECO:0000256" key="1">
    <source>
        <dbReference type="ARBA" id="ARBA00001974"/>
    </source>
</evidence>
<keyword evidence="10" id="KW-1185">Reference proteome</keyword>
<comment type="cofactor">
    <cofactor evidence="1 5">
        <name>FAD</name>
        <dbReference type="ChEBI" id="CHEBI:57692"/>
    </cofactor>
</comment>
<gene>
    <name evidence="9" type="ORF">KHA94_15890</name>
</gene>
<dbReference type="RefSeq" id="WP_213103093.1">
    <property type="nucleotide sequence ID" value="NZ_JAGYPM010000003.1"/>
</dbReference>